<reference evidence="2" key="1">
    <citation type="journal article" date="2023" name="G3 (Bethesda)">
        <title>Whole genome assemblies of Zophobas morio and Tenebrio molitor.</title>
        <authorList>
            <person name="Kaur S."/>
            <person name="Stinson S.A."/>
            <person name="diCenzo G.C."/>
        </authorList>
    </citation>
    <scope>NUCLEOTIDE SEQUENCE</scope>
    <source>
        <strain evidence="2">QUZm001</strain>
    </source>
</reference>
<evidence type="ECO:0000313" key="2">
    <source>
        <dbReference type="EMBL" id="KAJ3651129.1"/>
    </source>
</evidence>
<keyword evidence="1" id="KW-0812">Transmembrane</keyword>
<protein>
    <submittedName>
        <fullName evidence="2">Uncharacterized protein</fullName>
    </submittedName>
</protein>
<keyword evidence="1" id="KW-0472">Membrane</keyword>
<keyword evidence="1" id="KW-1133">Transmembrane helix</keyword>
<feature type="transmembrane region" description="Helical" evidence="1">
    <location>
        <begin position="45"/>
        <end position="66"/>
    </location>
</feature>
<comment type="caution">
    <text evidence="2">The sequence shown here is derived from an EMBL/GenBank/DDBJ whole genome shotgun (WGS) entry which is preliminary data.</text>
</comment>
<dbReference type="EMBL" id="JALNTZ010000005">
    <property type="protein sequence ID" value="KAJ3651129.1"/>
    <property type="molecule type" value="Genomic_DNA"/>
</dbReference>
<gene>
    <name evidence="2" type="ORF">Zmor_017186</name>
</gene>
<organism evidence="2 3">
    <name type="scientific">Zophobas morio</name>
    <dbReference type="NCBI Taxonomy" id="2755281"/>
    <lineage>
        <taxon>Eukaryota</taxon>
        <taxon>Metazoa</taxon>
        <taxon>Ecdysozoa</taxon>
        <taxon>Arthropoda</taxon>
        <taxon>Hexapoda</taxon>
        <taxon>Insecta</taxon>
        <taxon>Pterygota</taxon>
        <taxon>Neoptera</taxon>
        <taxon>Endopterygota</taxon>
        <taxon>Coleoptera</taxon>
        <taxon>Polyphaga</taxon>
        <taxon>Cucujiformia</taxon>
        <taxon>Tenebrionidae</taxon>
        <taxon>Zophobas</taxon>
    </lineage>
</organism>
<proteinExistence type="predicted"/>
<evidence type="ECO:0000313" key="3">
    <source>
        <dbReference type="Proteomes" id="UP001168821"/>
    </source>
</evidence>
<sequence>MSSRSQLIRFIVYCAVVIRFVVGGYNVVAGANEWINGYDESVLPLLIICGALLAILCGILLFIGAYRNDHTFVLAYLLITTPVLLIITGYLVVMCYLAAIFSALLAISLFGDWLIHIAVFVFYLELKEKYRHRKNQNTQLENQVYQRERTSTF</sequence>
<feature type="transmembrane region" description="Helical" evidence="1">
    <location>
        <begin position="99"/>
        <end position="124"/>
    </location>
</feature>
<evidence type="ECO:0000256" key="1">
    <source>
        <dbReference type="SAM" id="Phobius"/>
    </source>
</evidence>
<dbReference type="AlphaFoldDB" id="A0AA38MCC8"/>
<name>A0AA38MCC8_9CUCU</name>
<feature type="transmembrane region" description="Helical" evidence="1">
    <location>
        <begin position="73"/>
        <end position="93"/>
    </location>
</feature>
<feature type="transmembrane region" description="Helical" evidence="1">
    <location>
        <begin position="7"/>
        <end position="25"/>
    </location>
</feature>
<dbReference type="Proteomes" id="UP001168821">
    <property type="component" value="Unassembled WGS sequence"/>
</dbReference>
<accession>A0AA38MCC8</accession>
<keyword evidence="3" id="KW-1185">Reference proteome</keyword>